<evidence type="ECO:0000256" key="1">
    <source>
        <dbReference type="SAM" id="MobiDB-lite"/>
    </source>
</evidence>
<keyword evidence="3" id="KW-1185">Reference proteome</keyword>
<organism evidence="2 3">
    <name type="scientific">Symbiodinium microadriaticum</name>
    <name type="common">Dinoflagellate</name>
    <name type="synonym">Zooxanthella microadriatica</name>
    <dbReference type="NCBI Taxonomy" id="2951"/>
    <lineage>
        <taxon>Eukaryota</taxon>
        <taxon>Sar</taxon>
        <taxon>Alveolata</taxon>
        <taxon>Dinophyceae</taxon>
        <taxon>Suessiales</taxon>
        <taxon>Symbiodiniaceae</taxon>
        <taxon>Symbiodinium</taxon>
    </lineage>
</organism>
<accession>A0A1Q9C819</accession>
<reference evidence="2 3" key="1">
    <citation type="submission" date="2016-02" db="EMBL/GenBank/DDBJ databases">
        <title>Genome analysis of coral dinoflagellate symbionts highlights evolutionary adaptations to a symbiotic lifestyle.</title>
        <authorList>
            <person name="Aranda M."/>
            <person name="Li Y."/>
            <person name="Liew Y.J."/>
            <person name="Baumgarten S."/>
            <person name="Simakov O."/>
            <person name="Wilson M."/>
            <person name="Piel J."/>
            <person name="Ashoor H."/>
            <person name="Bougouffa S."/>
            <person name="Bajic V.B."/>
            <person name="Ryu T."/>
            <person name="Ravasi T."/>
            <person name="Bayer T."/>
            <person name="Micklem G."/>
            <person name="Kim H."/>
            <person name="Bhak J."/>
            <person name="Lajeunesse T.C."/>
            <person name="Voolstra C.R."/>
        </authorList>
    </citation>
    <scope>NUCLEOTIDE SEQUENCE [LARGE SCALE GENOMIC DNA]</scope>
    <source>
        <strain evidence="2 3">CCMP2467</strain>
    </source>
</reference>
<dbReference type="InterPro" id="IPR029063">
    <property type="entry name" value="SAM-dependent_MTases_sf"/>
</dbReference>
<proteinExistence type="predicted"/>
<name>A0A1Q9C819_SYMMI</name>
<gene>
    <name evidence="2" type="ORF">AK812_SmicGene40720</name>
</gene>
<evidence type="ECO:0000313" key="2">
    <source>
        <dbReference type="EMBL" id="OLP79035.1"/>
    </source>
</evidence>
<dbReference type="Proteomes" id="UP000186817">
    <property type="component" value="Unassembled WGS sequence"/>
</dbReference>
<sequence>MSAQSVPVPDTTSEEEFDLFGPGPAPGTSERLVVAEPPPGREKPTNSLEVCSKWTRTLASASAVTSIILEPDQILFLAGADLKDCFYQFQAPPGRISRNLLADDLSRKEAVFVFRVPVESFEPGPARVHVAFSSLAMGDCAACEVAQCAHLGVCLRGRAIHPGELLVHAVSPPRGLLSVGLVIDDLIFLEKGLAARQSDSTGGKAPSLGRLRLDAALKAYREAPLKVSDDKVFCDVTKASFWGITVHGESGWVRPNPERLWPLVLITSRVIQLGLTTAQLLESLVGSWLSVFLLRRRLLASMVHVFSVVRGLGPNDIIRLSPELAAELGSFMLLGPLACVCLRAPVEPSVTATDASSTWQAAVRAPVPVEDLLAPEHELVEGTVFSAPPLYVGLACYPAYSELWRREYRSRVHINIAELEAYLREEARAGCRKPCHRFLFGIDSQVALGAVVKGRSASPALNELLSRSIAPYVGFHVLPHLVFFPTAVNPADAPTRHQRVAGPICPAPRWWAELCTGRHAALDKITRDEGFAVDGDGFSQEDLFELGGSPAPALHSNGFCKRAAFRAPRAAPVAPPVCALPASRGPLVPASAQDRLRAFPLRQFVCGKAPLDLSRPGALDLFSGVGGVARGLARHGCPWVLTFEDLSGIPLQRALLDLVREGAFCVVGGSPPCASFSRAAAPPLRSAASPEGVPHLAPASFAKVCRDNRWCVWLHELKVVVEASGVLFWFENPDLSFWWRMPGWEAAADPRSDACFRVDRCLCGCPWRKRTRIATNSCLAGARMLCSARGHRKLRGYSKAHRKPWTLVSPSFPRGLCELLALALCAGAGWTQERALDHAACAKLPLCCRIGEASHPGPRRPSTRPFVPGGLAAAPLHSAASSRLGFLAWSAFLRWVSGIVVSSDPVASFVACPALLAMALRSYGDHLFQTGGSLQHFRYAVVAAQRLTWGMRGQLGPAWEMVSRWERLQPVVHRTPVPEILVKAMVALAWSMRMKRWAVVTLIAFYGLARIGEVIKTKRRRWDFLLEALGLDRCELTPGGLRGGGAVWAYHHGTAIADIQWRMRLKHQHTLVHYLQEVAALNALLDAAVDATLFAAAELQRKGYARADLQAGIASFALVAEVGIRIGAIGTVMYRRRDAKWYSILHAIVNCDAPRMQEVWTGVTLYEYNTSLQEERKGLYEWWRCCGASKFSRFPLDRVFVPLSDEKSILSLDTPSSGTLSALG</sequence>
<protein>
    <submittedName>
        <fullName evidence="2">Uncharacterized protein</fullName>
    </submittedName>
</protein>
<evidence type="ECO:0000313" key="3">
    <source>
        <dbReference type="Proteomes" id="UP000186817"/>
    </source>
</evidence>
<dbReference type="SUPFAM" id="SSF53335">
    <property type="entry name" value="S-adenosyl-L-methionine-dependent methyltransferases"/>
    <property type="match status" value="1"/>
</dbReference>
<dbReference type="EMBL" id="LSRX01001532">
    <property type="protein sequence ID" value="OLP79035.1"/>
    <property type="molecule type" value="Genomic_DNA"/>
</dbReference>
<dbReference type="OrthoDB" id="419225at2759"/>
<dbReference type="AlphaFoldDB" id="A0A1Q9C819"/>
<comment type="caution">
    <text evidence="2">The sequence shown here is derived from an EMBL/GenBank/DDBJ whole genome shotgun (WGS) entry which is preliminary data.</text>
</comment>
<feature type="region of interest" description="Disordered" evidence="1">
    <location>
        <begin position="1"/>
        <end position="46"/>
    </location>
</feature>